<feature type="chain" id="PRO_5042059973" evidence="1">
    <location>
        <begin position="22"/>
        <end position="150"/>
    </location>
</feature>
<comment type="caution">
    <text evidence="2">The sequence shown here is derived from an EMBL/GenBank/DDBJ whole genome shotgun (WGS) entry which is preliminary data.</text>
</comment>
<sequence>MSKLIVTALCAALLLCGTAQALDLAEFLKDPKYLPFLQKAIGTGTCLSDKAVADGTFDLDKCPSLLGMLEAINSGATDYPVECEPECMETFYALSPECREPLIQEFNADPSPIGVLGSLFLADCAAVKEGGFAPAPAPAAANDTDMDMAM</sequence>
<keyword evidence="3" id="KW-1185">Reference proteome</keyword>
<evidence type="ECO:0000313" key="3">
    <source>
        <dbReference type="Proteomes" id="UP001205105"/>
    </source>
</evidence>
<name>A0AAD5H442_9CHLO</name>
<feature type="signal peptide" evidence="1">
    <location>
        <begin position="1"/>
        <end position="21"/>
    </location>
</feature>
<keyword evidence="1" id="KW-0732">Signal</keyword>
<gene>
    <name evidence="2" type="ORF">COHA_003155</name>
</gene>
<evidence type="ECO:0000256" key="1">
    <source>
        <dbReference type="SAM" id="SignalP"/>
    </source>
</evidence>
<evidence type="ECO:0000313" key="2">
    <source>
        <dbReference type="EMBL" id="KAI7843171.1"/>
    </source>
</evidence>
<dbReference type="Proteomes" id="UP001205105">
    <property type="component" value="Unassembled WGS sequence"/>
</dbReference>
<organism evidence="2 3">
    <name type="scientific">Chlorella ohadii</name>
    <dbReference type="NCBI Taxonomy" id="2649997"/>
    <lineage>
        <taxon>Eukaryota</taxon>
        <taxon>Viridiplantae</taxon>
        <taxon>Chlorophyta</taxon>
        <taxon>core chlorophytes</taxon>
        <taxon>Trebouxiophyceae</taxon>
        <taxon>Chlorellales</taxon>
        <taxon>Chlorellaceae</taxon>
        <taxon>Chlorella clade</taxon>
        <taxon>Chlorella</taxon>
    </lineage>
</organism>
<protein>
    <submittedName>
        <fullName evidence="2">Uncharacterized protein</fullName>
    </submittedName>
</protein>
<proteinExistence type="predicted"/>
<reference evidence="2" key="1">
    <citation type="submission" date="2020-11" db="EMBL/GenBank/DDBJ databases">
        <title>Chlorella ohadii genome sequencing and assembly.</title>
        <authorList>
            <person name="Murik O."/>
            <person name="Treves H."/>
            <person name="Kedem I."/>
            <person name="Shotland Y."/>
            <person name="Kaplan A."/>
        </authorList>
    </citation>
    <scope>NUCLEOTIDE SEQUENCE</scope>
    <source>
        <strain evidence="2">1</strain>
    </source>
</reference>
<dbReference type="EMBL" id="JADXDR010000042">
    <property type="protein sequence ID" value="KAI7843171.1"/>
    <property type="molecule type" value="Genomic_DNA"/>
</dbReference>
<dbReference type="AlphaFoldDB" id="A0AAD5H442"/>
<accession>A0AAD5H442</accession>